<dbReference type="FunFam" id="1.10.1670.10:FF:000001">
    <property type="entry name" value="Endonuclease III"/>
    <property type="match status" value="1"/>
</dbReference>
<dbReference type="Pfam" id="PF00633">
    <property type="entry name" value="HHH"/>
    <property type="match status" value="1"/>
</dbReference>
<proteinExistence type="inferred from homology"/>
<reference evidence="14" key="1">
    <citation type="submission" date="2019-08" db="EMBL/GenBank/DDBJ databases">
        <authorList>
            <person name="Kucharzyk K."/>
            <person name="Murdoch R.W."/>
            <person name="Higgins S."/>
            <person name="Loffler F."/>
        </authorList>
    </citation>
    <scope>NUCLEOTIDE SEQUENCE</scope>
</reference>
<evidence type="ECO:0000256" key="10">
    <source>
        <dbReference type="ARBA" id="ARBA00023204"/>
    </source>
</evidence>
<dbReference type="Pfam" id="PF10576">
    <property type="entry name" value="EndIII_4Fe-2S"/>
    <property type="match status" value="1"/>
</dbReference>
<keyword evidence="10" id="KW-0234">DNA repair</keyword>
<comment type="similarity">
    <text evidence="2">Belongs to the Nth/MutY family.</text>
</comment>
<dbReference type="SMART" id="SM00478">
    <property type="entry name" value="ENDO3c"/>
    <property type="match status" value="1"/>
</dbReference>
<evidence type="ECO:0000256" key="6">
    <source>
        <dbReference type="ARBA" id="ARBA00022801"/>
    </source>
</evidence>
<evidence type="ECO:0000259" key="13">
    <source>
        <dbReference type="SMART" id="SM00478"/>
    </source>
</evidence>
<dbReference type="FunFam" id="1.10.340.30:FF:000001">
    <property type="entry name" value="Endonuclease III"/>
    <property type="match status" value="1"/>
</dbReference>
<keyword evidence="6" id="KW-0378">Hydrolase</keyword>
<dbReference type="PIRSF" id="PIRSF001435">
    <property type="entry name" value="Nth"/>
    <property type="match status" value="1"/>
</dbReference>
<keyword evidence="4" id="KW-0479">Metal-binding</keyword>
<accession>A0A645D9H2</accession>
<evidence type="ECO:0000256" key="11">
    <source>
        <dbReference type="ARBA" id="ARBA00023239"/>
    </source>
</evidence>
<keyword evidence="3" id="KW-0004">4Fe-4S</keyword>
<sequence length="219" mass="24759">MRESKKTKETRIRHILDALAEAYPDAAPQLHFSNPFELLIATMLSAQCTDKQVNKTTQALFPVYNTPEKFAAATEAELEPYIKACGLFKTKGRNIIASCRILMEKYGGEVPKSLDALTTLPGVGRKTANVVLSNAFGQPAIAVDTHVFRVSRRIGLAKGNNVLQVEKELMKNIPRDYWSRAHHWLIWHGRRLCTARNPKCESCAINPYCDDYKKRNKKK</sequence>
<keyword evidence="9" id="KW-0238">DNA-binding</keyword>
<evidence type="ECO:0000256" key="7">
    <source>
        <dbReference type="ARBA" id="ARBA00023004"/>
    </source>
</evidence>
<dbReference type="PANTHER" id="PTHR10359:SF18">
    <property type="entry name" value="ENDONUCLEASE III"/>
    <property type="match status" value="1"/>
</dbReference>
<dbReference type="InterPro" id="IPR004035">
    <property type="entry name" value="Endouclease-III_FeS-bd_BS"/>
</dbReference>
<keyword evidence="8" id="KW-0411">Iron-sulfur</keyword>
<dbReference type="GO" id="GO:0003677">
    <property type="term" value="F:DNA binding"/>
    <property type="evidence" value="ECO:0007669"/>
    <property type="project" value="UniProtKB-KW"/>
</dbReference>
<keyword evidence="11 14" id="KW-0456">Lyase</keyword>
<dbReference type="Pfam" id="PF00730">
    <property type="entry name" value="HhH-GPD"/>
    <property type="match status" value="1"/>
</dbReference>
<evidence type="ECO:0000256" key="4">
    <source>
        <dbReference type="ARBA" id="ARBA00022723"/>
    </source>
</evidence>
<keyword evidence="14" id="KW-0255">Endonuclease</keyword>
<evidence type="ECO:0000256" key="3">
    <source>
        <dbReference type="ARBA" id="ARBA00022485"/>
    </source>
</evidence>
<keyword evidence="5" id="KW-0227">DNA damage</keyword>
<evidence type="ECO:0000256" key="1">
    <source>
        <dbReference type="ARBA" id="ARBA00001966"/>
    </source>
</evidence>
<dbReference type="InterPro" id="IPR000445">
    <property type="entry name" value="HhH_motif"/>
</dbReference>
<gene>
    <name evidence="14" type="primary">nth_38</name>
    <name evidence="14" type="ORF">SDC9_133265</name>
</gene>
<dbReference type="GO" id="GO:0046872">
    <property type="term" value="F:metal ion binding"/>
    <property type="evidence" value="ECO:0007669"/>
    <property type="project" value="UniProtKB-KW"/>
</dbReference>
<keyword evidence="14" id="KW-0540">Nuclease</keyword>
<dbReference type="PANTHER" id="PTHR10359">
    <property type="entry name" value="A/G-SPECIFIC ADENINE GLYCOSYLASE/ENDONUCLEASE III"/>
    <property type="match status" value="1"/>
</dbReference>
<evidence type="ECO:0000256" key="2">
    <source>
        <dbReference type="ARBA" id="ARBA00008343"/>
    </source>
</evidence>
<dbReference type="GO" id="GO:0051539">
    <property type="term" value="F:4 iron, 4 sulfur cluster binding"/>
    <property type="evidence" value="ECO:0007669"/>
    <property type="project" value="UniProtKB-KW"/>
</dbReference>
<dbReference type="EC" id="4.2.99.18" evidence="14"/>
<dbReference type="InterPro" id="IPR023170">
    <property type="entry name" value="HhH_base_excis_C"/>
</dbReference>
<dbReference type="GO" id="GO:0019104">
    <property type="term" value="F:DNA N-glycosylase activity"/>
    <property type="evidence" value="ECO:0007669"/>
    <property type="project" value="TreeGrafter"/>
</dbReference>
<dbReference type="NCBIfam" id="TIGR01083">
    <property type="entry name" value="nth"/>
    <property type="match status" value="1"/>
</dbReference>
<comment type="caution">
    <text evidence="14">The sequence shown here is derived from an EMBL/GenBank/DDBJ whole genome shotgun (WGS) entry which is preliminary data.</text>
</comment>
<dbReference type="Gene3D" id="1.10.340.30">
    <property type="entry name" value="Hypothetical protein, domain 2"/>
    <property type="match status" value="1"/>
</dbReference>
<dbReference type="InterPro" id="IPR005759">
    <property type="entry name" value="Nth"/>
</dbReference>
<keyword evidence="7" id="KW-0408">Iron</keyword>
<dbReference type="InterPro" id="IPR011257">
    <property type="entry name" value="DNA_glycosylase"/>
</dbReference>
<name>A0A645D9H2_9ZZZZ</name>
<dbReference type="Gene3D" id="1.10.1670.10">
    <property type="entry name" value="Helix-hairpin-Helix base-excision DNA repair enzymes (C-terminal)"/>
    <property type="match status" value="1"/>
</dbReference>
<evidence type="ECO:0000256" key="9">
    <source>
        <dbReference type="ARBA" id="ARBA00023125"/>
    </source>
</evidence>
<dbReference type="PROSITE" id="PS00764">
    <property type="entry name" value="ENDONUCLEASE_III_1"/>
    <property type="match status" value="1"/>
</dbReference>
<evidence type="ECO:0000256" key="8">
    <source>
        <dbReference type="ARBA" id="ARBA00023014"/>
    </source>
</evidence>
<dbReference type="SUPFAM" id="SSF48150">
    <property type="entry name" value="DNA-glycosylase"/>
    <property type="match status" value="1"/>
</dbReference>
<dbReference type="AlphaFoldDB" id="A0A645D9H2"/>
<evidence type="ECO:0000256" key="12">
    <source>
        <dbReference type="ARBA" id="ARBA00023295"/>
    </source>
</evidence>
<dbReference type="InterPro" id="IPR004036">
    <property type="entry name" value="Endonuclease-III-like_CS2"/>
</dbReference>
<dbReference type="GO" id="GO:0006285">
    <property type="term" value="P:base-excision repair, AP site formation"/>
    <property type="evidence" value="ECO:0007669"/>
    <property type="project" value="TreeGrafter"/>
</dbReference>
<dbReference type="EMBL" id="VSSQ01034289">
    <property type="protein sequence ID" value="MPM86180.1"/>
    <property type="molecule type" value="Genomic_DNA"/>
</dbReference>
<dbReference type="HAMAP" id="MF_00942">
    <property type="entry name" value="Nth"/>
    <property type="match status" value="1"/>
</dbReference>
<comment type="cofactor">
    <cofactor evidence="1">
        <name>[4Fe-4S] cluster</name>
        <dbReference type="ChEBI" id="CHEBI:49883"/>
    </cofactor>
</comment>
<dbReference type="CDD" id="cd00056">
    <property type="entry name" value="ENDO3c"/>
    <property type="match status" value="1"/>
</dbReference>
<dbReference type="InterPro" id="IPR003265">
    <property type="entry name" value="HhH-GPD_domain"/>
</dbReference>
<organism evidence="14">
    <name type="scientific">bioreactor metagenome</name>
    <dbReference type="NCBI Taxonomy" id="1076179"/>
    <lineage>
        <taxon>unclassified sequences</taxon>
        <taxon>metagenomes</taxon>
        <taxon>ecological metagenomes</taxon>
    </lineage>
</organism>
<dbReference type="GO" id="GO:0140078">
    <property type="term" value="F:class I DNA-(apurinic or apyrimidinic site) endonuclease activity"/>
    <property type="evidence" value="ECO:0007669"/>
    <property type="project" value="UniProtKB-EC"/>
</dbReference>
<dbReference type="InterPro" id="IPR003651">
    <property type="entry name" value="Endonuclease3_FeS-loop_motif"/>
</dbReference>
<feature type="domain" description="HhH-GPD" evidence="13">
    <location>
        <begin position="44"/>
        <end position="191"/>
    </location>
</feature>
<protein>
    <submittedName>
        <fullName evidence="14">Endonuclease III</fullName>
        <ecNumber evidence="14">4.2.99.18</ecNumber>
    </submittedName>
</protein>
<evidence type="ECO:0000256" key="5">
    <source>
        <dbReference type="ARBA" id="ARBA00022763"/>
    </source>
</evidence>
<keyword evidence="12" id="KW-0326">Glycosidase</keyword>
<evidence type="ECO:0000313" key="14">
    <source>
        <dbReference type="EMBL" id="MPM86180.1"/>
    </source>
</evidence>
<dbReference type="PROSITE" id="PS01155">
    <property type="entry name" value="ENDONUCLEASE_III_2"/>
    <property type="match status" value="1"/>
</dbReference>